<name>A0A543CFR9_9ACTN</name>
<dbReference type="EMBL" id="VFOZ01000001">
    <property type="protein sequence ID" value="TQL95956.1"/>
    <property type="molecule type" value="Genomic_DNA"/>
</dbReference>
<dbReference type="Proteomes" id="UP000316096">
    <property type="component" value="Unassembled WGS sequence"/>
</dbReference>
<dbReference type="AlphaFoldDB" id="A0A543CFR9"/>
<accession>A0A543CFR9</accession>
<evidence type="ECO:0000313" key="3">
    <source>
        <dbReference type="Proteomes" id="UP000316096"/>
    </source>
</evidence>
<protein>
    <submittedName>
        <fullName evidence="2">Uncharacterized protein</fullName>
    </submittedName>
</protein>
<reference evidence="2 3" key="1">
    <citation type="submission" date="2019-06" db="EMBL/GenBank/DDBJ databases">
        <title>Sequencing the genomes of 1000 actinobacteria strains.</title>
        <authorList>
            <person name="Klenk H.-P."/>
        </authorList>
    </citation>
    <scope>NUCLEOTIDE SEQUENCE [LARGE SCALE GENOMIC DNA]</scope>
    <source>
        <strain evidence="2 3">DSM 102200</strain>
    </source>
</reference>
<feature type="region of interest" description="Disordered" evidence="1">
    <location>
        <begin position="69"/>
        <end position="90"/>
    </location>
</feature>
<evidence type="ECO:0000256" key="1">
    <source>
        <dbReference type="SAM" id="MobiDB-lite"/>
    </source>
</evidence>
<comment type="caution">
    <text evidence="2">The sequence shown here is derived from an EMBL/GenBank/DDBJ whole genome shotgun (WGS) entry which is preliminary data.</text>
</comment>
<organism evidence="2 3">
    <name type="scientific">Actinoallomurus bryophytorum</name>
    <dbReference type="NCBI Taxonomy" id="1490222"/>
    <lineage>
        <taxon>Bacteria</taxon>
        <taxon>Bacillati</taxon>
        <taxon>Actinomycetota</taxon>
        <taxon>Actinomycetes</taxon>
        <taxon>Streptosporangiales</taxon>
        <taxon>Thermomonosporaceae</taxon>
        <taxon>Actinoallomurus</taxon>
    </lineage>
</organism>
<gene>
    <name evidence="2" type="ORF">FB559_1469</name>
</gene>
<evidence type="ECO:0000313" key="2">
    <source>
        <dbReference type="EMBL" id="TQL95956.1"/>
    </source>
</evidence>
<sequence>MTLVLAGSQTLSLVDQELLQLGSQLIQLNLERIGVPIDKLRESHSVLLDRHPTPNLIPPRLATRLRLIHADHSTPPIGGQADPERRAETG</sequence>
<proteinExistence type="predicted"/>
<keyword evidence="3" id="KW-1185">Reference proteome</keyword>